<evidence type="ECO:0000313" key="2">
    <source>
        <dbReference type="EMBL" id="MST69128.1"/>
    </source>
</evidence>
<sequence>MRVPFGNLEYGPFMNNQVSRWLSEEVKEGRVITPDRMELQYFKAVQPRPDKSRGKVVIIHGHSEFFGKYHELAYDFYDMGYSVFFLQFRGHGKSCHVSHDPEYIHVSSFLEYVTDIKTFMDDVVMKEKGSGPVILFAHSMGGCASGLFLERHPGYFDSAILCSPLCKLSFPKDSYWKGRIKLFYSGVMGWQDEAVQGMKRFDPNKIRCIPATFSAVRYEYQFKQRVEEPEYRAHMTTYAWIRAAYQATQELMAKLPVINIPVLLLSGTDDHMLDRKGHFDFQRMTGNTRLVEIENASHDIYSCSAEILEQFWNAIDQFLADLDCDPDRDVRLT</sequence>
<dbReference type="RefSeq" id="WP_154572595.1">
    <property type="nucleotide sequence ID" value="NZ_VUNB01000004.1"/>
</dbReference>
<dbReference type="Gene3D" id="3.40.50.1820">
    <property type="entry name" value="alpha/beta hydrolase"/>
    <property type="match status" value="1"/>
</dbReference>
<dbReference type="InterPro" id="IPR029058">
    <property type="entry name" value="AB_hydrolase_fold"/>
</dbReference>
<dbReference type="SUPFAM" id="SSF53474">
    <property type="entry name" value="alpha/beta-Hydrolases"/>
    <property type="match status" value="1"/>
</dbReference>
<dbReference type="InterPro" id="IPR022742">
    <property type="entry name" value="Hydrolase_4"/>
</dbReference>
<dbReference type="AlphaFoldDB" id="A0A6A8M9K5"/>
<keyword evidence="2" id="KW-0378">Hydrolase</keyword>
<gene>
    <name evidence="2" type="ORF">FYJ66_05930</name>
</gene>
<name>A0A6A8M9K5_9FIRM</name>
<accession>A0A6A8M9K5</accession>
<dbReference type="PANTHER" id="PTHR11614">
    <property type="entry name" value="PHOSPHOLIPASE-RELATED"/>
    <property type="match status" value="1"/>
</dbReference>
<dbReference type="EMBL" id="VUNB01000004">
    <property type="protein sequence ID" value="MST69128.1"/>
    <property type="molecule type" value="Genomic_DNA"/>
</dbReference>
<dbReference type="GO" id="GO:0016787">
    <property type="term" value="F:hydrolase activity"/>
    <property type="evidence" value="ECO:0007669"/>
    <property type="project" value="UniProtKB-KW"/>
</dbReference>
<proteinExistence type="predicted"/>
<comment type="caution">
    <text evidence="2">The sequence shown here is derived from an EMBL/GenBank/DDBJ whole genome shotgun (WGS) entry which is preliminary data.</text>
</comment>
<dbReference type="Pfam" id="PF12146">
    <property type="entry name" value="Hydrolase_4"/>
    <property type="match status" value="1"/>
</dbReference>
<dbReference type="InterPro" id="IPR051044">
    <property type="entry name" value="MAG_DAG_Lipase"/>
</dbReference>
<organism evidence="2">
    <name type="scientific">Baileyella intestinalis</name>
    <dbReference type="NCBI Taxonomy" id="2606709"/>
    <lineage>
        <taxon>Bacteria</taxon>
        <taxon>Bacillati</taxon>
        <taxon>Bacillota</taxon>
        <taxon>Clostridia</taxon>
        <taxon>Peptostreptococcales</taxon>
        <taxon>Anaerovoracaceae</taxon>
        <taxon>Baileyella</taxon>
    </lineage>
</organism>
<evidence type="ECO:0000259" key="1">
    <source>
        <dbReference type="Pfam" id="PF12146"/>
    </source>
</evidence>
<feature type="domain" description="Serine aminopeptidase S33" evidence="1">
    <location>
        <begin position="51"/>
        <end position="301"/>
    </location>
</feature>
<protein>
    <submittedName>
        <fullName evidence="2">Alpha/beta hydrolase</fullName>
    </submittedName>
</protein>
<reference evidence="2" key="1">
    <citation type="submission" date="2019-09" db="EMBL/GenBank/DDBJ databases">
        <title>In-depth cultivation of the pig gut microbiome towards novel bacterial diversity and tailored functional studies.</title>
        <authorList>
            <person name="Wylensek D."/>
            <person name="Hitch T.C.A."/>
            <person name="Clavel T."/>
        </authorList>
    </citation>
    <scope>NUCLEOTIDE SEQUENCE</scope>
    <source>
        <strain evidence="2">RF-744-FAT-WT-3</strain>
    </source>
</reference>